<dbReference type="EMBL" id="LSMT01000022">
    <property type="protein sequence ID" value="PFX32504.1"/>
    <property type="molecule type" value="Genomic_DNA"/>
</dbReference>
<dbReference type="FunFam" id="2.20.70.10:FF:000019">
    <property type="entry name" value="Putative transcriptional coactivator YAP1"/>
    <property type="match status" value="1"/>
</dbReference>
<dbReference type="Gene3D" id="6.20.430.10">
    <property type="match status" value="1"/>
</dbReference>
<dbReference type="OrthoDB" id="3045089at2759"/>
<keyword evidence="9" id="KW-0805">Transcription regulation</keyword>
<evidence type="ECO:0000313" key="17">
    <source>
        <dbReference type="Proteomes" id="UP000225706"/>
    </source>
</evidence>
<keyword evidence="10" id="KW-0010">Activator</keyword>
<evidence type="ECO:0000313" key="16">
    <source>
        <dbReference type="EMBL" id="PFX32504.1"/>
    </source>
</evidence>
<comment type="subcellular location">
    <subcellularLocation>
        <location evidence="2">Cell junction</location>
    </subcellularLocation>
    <subcellularLocation>
        <location evidence="3">Cytoplasm</location>
    </subcellularLocation>
    <subcellularLocation>
        <location evidence="1">Nucleus</location>
    </subcellularLocation>
</comment>
<dbReference type="InterPro" id="IPR001202">
    <property type="entry name" value="WW_dom"/>
</dbReference>
<evidence type="ECO:0000259" key="15">
    <source>
        <dbReference type="PROSITE" id="PS50020"/>
    </source>
</evidence>
<dbReference type="GO" id="GO:0005737">
    <property type="term" value="C:cytoplasm"/>
    <property type="evidence" value="ECO:0007669"/>
    <property type="project" value="UniProtKB-SubCell"/>
</dbReference>
<keyword evidence="6" id="KW-0597">Phosphoprotein</keyword>
<dbReference type="GO" id="GO:0045944">
    <property type="term" value="P:positive regulation of transcription by RNA polymerase II"/>
    <property type="evidence" value="ECO:0007669"/>
    <property type="project" value="TreeGrafter"/>
</dbReference>
<evidence type="ECO:0000256" key="14">
    <source>
        <dbReference type="SAM" id="MobiDB-lite"/>
    </source>
</evidence>
<gene>
    <name evidence="16" type="primary">YAP1</name>
    <name evidence="16" type="ORF">AWC38_SpisGene2666</name>
</gene>
<keyword evidence="5" id="KW-0678">Repressor</keyword>
<dbReference type="Proteomes" id="UP000225706">
    <property type="component" value="Unassembled WGS sequence"/>
</dbReference>
<evidence type="ECO:0000256" key="5">
    <source>
        <dbReference type="ARBA" id="ARBA00022491"/>
    </source>
</evidence>
<organism evidence="16 17">
    <name type="scientific">Stylophora pistillata</name>
    <name type="common">Smooth cauliflower coral</name>
    <dbReference type="NCBI Taxonomy" id="50429"/>
    <lineage>
        <taxon>Eukaryota</taxon>
        <taxon>Metazoa</taxon>
        <taxon>Cnidaria</taxon>
        <taxon>Anthozoa</taxon>
        <taxon>Hexacorallia</taxon>
        <taxon>Scleractinia</taxon>
        <taxon>Astrocoeniina</taxon>
        <taxon>Pocilloporidae</taxon>
        <taxon>Stylophora</taxon>
    </lineage>
</organism>
<evidence type="ECO:0000256" key="11">
    <source>
        <dbReference type="ARBA" id="ARBA00023163"/>
    </source>
</evidence>
<keyword evidence="17" id="KW-1185">Reference proteome</keyword>
<comment type="similarity">
    <text evidence="13">Belongs to the YAP1 family.</text>
</comment>
<evidence type="ECO:0000256" key="1">
    <source>
        <dbReference type="ARBA" id="ARBA00004123"/>
    </source>
</evidence>
<sequence>MERKNNNCVVHVRQDSDNDLEALFHVVSKNSVAKTHPEPASSQSLPMRLRKLPPSFFKQPPIDGGLSPDHDVPKRLPISHSHSRSSPASLTVPTTLKGPPNHSLSPGVHHQRSTSFDNTALLEEPTPMPPGWEMRTTASGQRYFMNHFEQLTTWQDPRKTQSTSNLNSVQPVGNLPDGWEQAITPEGDIYYINHIERTTSWIDPRLAMHCRNQESMRGSTLPPDFNRHGHRTLQLHRLQREREQLLKRQQELLKQEIKLKRDILEEGGKPSLLGNLTREFSAPDPPVTNGGHIRDESFDSGLGMGGGNYQFHDVDMNDSQPMFDANYNSKDTSFRADPRIPEILDSLPGTNVDLGVMEGTDNSTNMETEDLGVGLEFNSEILNDMESVLISPTLTWL</sequence>
<evidence type="ECO:0000256" key="3">
    <source>
        <dbReference type="ARBA" id="ARBA00004496"/>
    </source>
</evidence>
<name>A0A2B4SPA1_STYPI</name>
<dbReference type="GO" id="GO:0005634">
    <property type="term" value="C:nucleus"/>
    <property type="evidence" value="ECO:0007669"/>
    <property type="project" value="UniProtKB-SubCell"/>
</dbReference>
<protein>
    <submittedName>
        <fullName evidence="16">Yorkie-like</fullName>
    </submittedName>
</protein>
<keyword evidence="11" id="KW-0804">Transcription</keyword>
<evidence type="ECO:0000256" key="2">
    <source>
        <dbReference type="ARBA" id="ARBA00004282"/>
    </source>
</evidence>
<evidence type="ECO:0000256" key="12">
    <source>
        <dbReference type="ARBA" id="ARBA00023242"/>
    </source>
</evidence>
<dbReference type="PROSITE" id="PS01159">
    <property type="entry name" value="WW_DOMAIN_1"/>
    <property type="match status" value="2"/>
</dbReference>
<keyword evidence="7" id="KW-0677">Repeat</keyword>
<evidence type="ECO:0000256" key="10">
    <source>
        <dbReference type="ARBA" id="ARBA00023159"/>
    </source>
</evidence>
<feature type="region of interest" description="Disordered" evidence="14">
    <location>
        <begin position="52"/>
        <end position="114"/>
    </location>
</feature>
<feature type="domain" description="WW" evidence="15">
    <location>
        <begin position="173"/>
        <end position="206"/>
    </location>
</feature>
<keyword evidence="12" id="KW-0539">Nucleus</keyword>
<dbReference type="Gene3D" id="2.20.70.10">
    <property type="match status" value="2"/>
</dbReference>
<comment type="caution">
    <text evidence="16">The sequence shown here is derived from an EMBL/GenBank/DDBJ whole genome shotgun (WGS) entry which is preliminary data.</text>
</comment>
<dbReference type="SUPFAM" id="SSF51045">
    <property type="entry name" value="WW domain"/>
    <property type="match status" value="2"/>
</dbReference>
<dbReference type="CDD" id="cd00201">
    <property type="entry name" value="WW"/>
    <property type="match status" value="2"/>
</dbReference>
<proteinExistence type="inferred from homology"/>
<dbReference type="GO" id="GO:0035329">
    <property type="term" value="P:hippo signaling"/>
    <property type="evidence" value="ECO:0007669"/>
    <property type="project" value="TreeGrafter"/>
</dbReference>
<dbReference type="GO" id="GO:0003713">
    <property type="term" value="F:transcription coactivator activity"/>
    <property type="evidence" value="ECO:0007669"/>
    <property type="project" value="TreeGrafter"/>
</dbReference>
<dbReference type="SMART" id="SM00456">
    <property type="entry name" value="WW"/>
    <property type="match status" value="2"/>
</dbReference>
<dbReference type="PANTHER" id="PTHR17616:SF8">
    <property type="entry name" value="TRANSCRIPTIONAL COACTIVATOR YORKIE"/>
    <property type="match status" value="1"/>
</dbReference>
<reference evidence="17" key="1">
    <citation type="journal article" date="2017" name="bioRxiv">
        <title>Comparative analysis of the genomes of Stylophora pistillata and Acropora digitifera provides evidence for extensive differences between species of corals.</title>
        <authorList>
            <person name="Voolstra C.R."/>
            <person name="Li Y."/>
            <person name="Liew Y.J."/>
            <person name="Baumgarten S."/>
            <person name="Zoccola D."/>
            <person name="Flot J.-F."/>
            <person name="Tambutte S."/>
            <person name="Allemand D."/>
            <person name="Aranda M."/>
        </authorList>
    </citation>
    <scope>NUCLEOTIDE SEQUENCE [LARGE SCALE GENOMIC DNA]</scope>
</reference>
<evidence type="ECO:0000256" key="4">
    <source>
        <dbReference type="ARBA" id="ARBA00022490"/>
    </source>
</evidence>
<dbReference type="InterPro" id="IPR051583">
    <property type="entry name" value="YAP1"/>
</dbReference>
<dbReference type="Pfam" id="PF00397">
    <property type="entry name" value="WW"/>
    <property type="match status" value="2"/>
</dbReference>
<dbReference type="STRING" id="50429.A0A2B4SPA1"/>
<feature type="compositionally biased region" description="Low complexity" evidence="14">
    <location>
        <begin position="75"/>
        <end position="90"/>
    </location>
</feature>
<feature type="domain" description="WW" evidence="15">
    <location>
        <begin position="126"/>
        <end position="159"/>
    </location>
</feature>
<dbReference type="PANTHER" id="PTHR17616">
    <property type="entry name" value="YES-ASSOCIATED PROTEIN YAP1 FAMILY MEMBER"/>
    <property type="match status" value="1"/>
</dbReference>
<evidence type="ECO:0000256" key="9">
    <source>
        <dbReference type="ARBA" id="ARBA00023015"/>
    </source>
</evidence>
<dbReference type="FunFam" id="2.20.70.10:FF:000012">
    <property type="entry name" value="transcriptional coactivator YAP1 isoform X2"/>
    <property type="match status" value="1"/>
</dbReference>
<evidence type="ECO:0000256" key="8">
    <source>
        <dbReference type="ARBA" id="ARBA00022949"/>
    </source>
</evidence>
<keyword evidence="4" id="KW-0963">Cytoplasm</keyword>
<dbReference type="GO" id="GO:0070161">
    <property type="term" value="C:anchoring junction"/>
    <property type="evidence" value="ECO:0007669"/>
    <property type="project" value="UniProtKB-SubCell"/>
</dbReference>
<dbReference type="AlphaFoldDB" id="A0A2B4SPA1"/>
<evidence type="ECO:0000256" key="13">
    <source>
        <dbReference type="ARBA" id="ARBA00038057"/>
    </source>
</evidence>
<accession>A0A2B4SPA1</accession>
<evidence type="ECO:0000256" key="6">
    <source>
        <dbReference type="ARBA" id="ARBA00022553"/>
    </source>
</evidence>
<evidence type="ECO:0000256" key="7">
    <source>
        <dbReference type="ARBA" id="ARBA00022737"/>
    </source>
</evidence>
<keyword evidence="8" id="KW-0965">Cell junction</keyword>
<dbReference type="PROSITE" id="PS50020">
    <property type="entry name" value="WW_DOMAIN_2"/>
    <property type="match status" value="2"/>
</dbReference>
<dbReference type="InterPro" id="IPR036020">
    <property type="entry name" value="WW_dom_sf"/>
</dbReference>